<accession>A0A5M6CUM6</accession>
<dbReference type="NCBIfam" id="TIGR04183">
    <property type="entry name" value="Por_Secre_tail"/>
    <property type="match status" value="1"/>
</dbReference>
<dbReference type="Proteomes" id="UP000325141">
    <property type="component" value="Unassembled WGS sequence"/>
</dbReference>
<dbReference type="AlphaFoldDB" id="A0A5M6CUM6"/>
<dbReference type="EMBL" id="VWSG01000001">
    <property type="protein sequence ID" value="KAA5538070.1"/>
    <property type="molecule type" value="Genomic_DNA"/>
</dbReference>
<evidence type="ECO:0000259" key="3">
    <source>
        <dbReference type="Pfam" id="PF18962"/>
    </source>
</evidence>
<name>A0A5M6CUM6_9FLAO</name>
<feature type="chain" id="PRO_5024319414" evidence="2">
    <location>
        <begin position="19"/>
        <end position="319"/>
    </location>
</feature>
<organism evidence="4 5">
    <name type="scientific">Paenimyroides baculatum</name>
    <dbReference type="NCBI Taxonomy" id="2608000"/>
    <lineage>
        <taxon>Bacteria</taxon>
        <taxon>Pseudomonadati</taxon>
        <taxon>Bacteroidota</taxon>
        <taxon>Flavobacteriia</taxon>
        <taxon>Flavobacteriales</taxon>
        <taxon>Flavobacteriaceae</taxon>
        <taxon>Paenimyroides</taxon>
    </lineage>
</organism>
<keyword evidence="5" id="KW-1185">Reference proteome</keyword>
<evidence type="ECO:0000313" key="4">
    <source>
        <dbReference type="EMBL" id="KAA5538070.1"/>
    </source>
</evidence>
<dbReference type="Pfam" id="PF18962">
    <property type="entry name" value="Por_Secre_tail"/>
    <property type="match status" value="1"/>
</dbReference>
<dbReference type="InterPro" id="IPR026444">
    <property type="entry name" value="Secre_tail"/>
</dbReference>
<protein>
    <submittedName>
        <fullName evidence="4">T9SS type A sorting domain-containing protein</fullName>
    </submittedName>
</protein>
<reference evidence="4 5" key="1">
    <citation type="submission" date="2019-09" db="EMBL/GenBank/DDBJ databases">
        <title>Genome sequence and assembly of Flavobacterium sp.</title>
        <authorList>
            <person name="Chhetri G."/>
        </authorList>
    </citation>
    <scope>NUCLEOTIDE SEQUENCE [LARGE SCALE GENOMIC DNA]</scope>
    <source>
        <strain evidence="4 5">SNL9</strain>
    </source>
</reference>
<sequence length="319" mass="33579">MKRITLLFLLFFTQIIFAQTSYPPQAGVAGTTAIHKDSTAYVAWATGITVERGYMNIANPSLGVVSIGNPNDALGAPTGPIVSLGDKGTAVLTFAKPIYDGPGFDFAVFENGGTSFLELAVVEVSSDGINFFGFPTHSLTQTATQVGSFGTPLAENLNNIAGKYAGTYGTPFDLSEITANPLLDKQNITHVKVIDVVGTIDPQYGTLDSFGNLINDSYPTPFASGGFDLQAVGVINEKVASSNPSHNTIQASVYPNPASDILNIQTAETITNVIAYNIAGQKVLQASTQTLNVSALKAGVYILKVETLKGSATLKFVKK</sequence>
<gene>
    <name evidence="4" type="ORF">F0460_00240</name>
</gene>
<comment type="caution">
    <text evidence="4">The sequence shown here is derived from an EMBL/GenBank/DDBJ whole genome shotgun (WGS) entry which is preliminary data.</text>
</comment>
<keyword evidence="1 2" id="KW-0732">Signal</keyword>
<evidence type="ECO:0000256" key="2">
    <source>
        <dbReference type="SAM" id="SignalP"/>
    </source>
</evidence>
<feature type="signal peptide" evidence="2">
    <location>
        <begin position="1"/>
        <end position="18"/>
    </location>
</feature>
<evidence type="ECO:0000313" key="5">
    <source>
        <dbReference type="Proteomes" id="UP000325141"/>
    </source>
</evidence>
<proteinExistence type="predicted"/>
<evidence type="ECO:0000256" key="1">
    <source>
        <dbReference type="ARBA" id="ARBA00022729"/>
    </source>
</evidence>
<dbReference type="RefSeq" id="WP_150009313.1">
    <property type="nucleotide sequence ID" value="NZ_VWSG01000001.1"/>
</dbReference>
<feature type="domain" description="Secretion system C-terminal sorting" evidence="3">
    <location>
        <begin position="253"/>
        <end position="316"/>
    </location>
</feature>